<feature type="transmembrane region" description="Helical" evidence="5">
    <location>
        <begin position="143"/>
        <end position="161"/>
    </location>
</feature>
<dbReference type="GO" id="GO:0016020">
    <property type="term" value="C:membrane"/>
    <property type="evidence" value="ECO:0007669"/>
    <property type="project" value="UniProtKB-SubCell"/>
</dbReference>
<dbReference type="Gene3D" id="1.10.8.10">
    <property type="entry name" value="DNA helicase RuvA subunit, C-terminal domain"/>
    <property type="match status" value="1"/>
</dbReference>
<dbReference type="SMART" id="SM00165">
    <property type="entry name" value="UBA"/>
    <property type="match status" value="1"/>
</dbReference>
<reference evidence="9 10" key="1">
    <citation type="submission" date="2017-06" db="EMBL/GenBank/DDBJ databases">
        <title>A platform for efficient transgenesis in Macrostomum lignano, a flatworm model organism for stem cell research.</title>
        <authorList>
            <person name="Berezikov E."/>
        </authorList>
    </citation>
    <scope>NUCLEOTIDE SEQUENCE [LARGE SCALE GENOMIC DNA]</scope>
    <source>
        <strain evidence="9">DV1</strain>
        <tissue evidence="9">Whole organism</tissue>
    </source>
</reference>
<dbReference type="PANTHER" id="PTHR43066:SF21">
    <property type="entry name" value="UBIQUITIN-ASSOCIATED DOMAIN-CONTAINING PROTEIN 2"/>
    <property type="match status" value="1"/>
</dbReference>
<dbReference type="SUPFAM" id="SSF46934">
    <property type="entry name" value="UBA-like"/>
    <property type="match status" value="1"/>
</dbReference>
<dbReference type="EMBL" id="NIVC01004396">
    <property type="protein sequence ID" value="PAA47598.1"/>
    <property type="molecule type" value="Genomic_DNA"/>
</dbReference>
<dbReference type="AlphaFoldDB" id="A0A267FFF9"/>
<comment type="caution">
    <text evidence="9">The sequence shown here is derived from an EMBL/GenBank/DDBJ whole genome shotgun (WGS) entry which is preliminary data.</text>
</comment>
<accession>A0A267FFF9</accession>
<evidence type="ECO:0000256" key="5">
    <source>
        <dbReference type="SAM" id="Phobius"/>
    </source>
</evidence>
<dbReference type="PROSITE" id="PS50030">
    <property type="entry name" value="UBA"/>
    <property type="match status" value="1"/>
</dbReference>
<dbReference type="SUPFAM" id="SSF144091">
    <property type="entry name" value="Rhomboid-like"/>
    <property type="match status" value="1"/>
</dbReference>
<organism evidence="9 10">
    <name type="scientific">Macrostomum lignano</name>
    <dbReference type="NCBI Taxonomy" id="282301"/>
    <lineage>
        <taxon>Eukaryota</taxon>
        <taxon>Metazoa</taxon>
        <taxon>Spiralia</taxon>
        <taxon>Lophotrochozoa</taxon>
        <taxon>Platyhelminthes</taxon>
        <taxon>Rhabditophora</taxon>
        <taxon>Macrostomorpha</taxon>
        <taxon>Macrostomida</taxon>
        <taxon>Macrostomidae</taxon>
        <taxon>Macrostomum</taxon>
    </lineage>
</organism>
<dbReference type="InterPro" id="IPR009060">
    <property type="entry name" value="UBA-like_sf"/>
</dbReference>
<keyword evidence="4 5" id="KW-0472">Membrane</keyword>
<evidence type="ECO:0000313" key="10">
    <source>
        <dbReference type="Proteomes" id="UP000215902"/>
    </source>
</evidence>
<evidence type="ECO:0000256" key="1">
    <source>
        <dbReference type="ARBA" id="ARBA00004141"/>
    </source>
</evidence>
<evidence type="ECO:0000313" key="7">
    <source>
        <dbReference type="EMBL" id="PAA47598.1"/>
    </source>
</evidence>
<name>A0A267FFF9_9PLAT</name>
<dbReference type="STRING" id="282301.A0A267FFF9"/>
<dbReference type="EMBL" id="NIVC01001848">
    <property type="protein sequence ID" value="PAA63389.1"/>
    <property type="molecule type" value="Genomic_DNA"/>
</dbReference>
<feature type="transmembrane region" description="Helical" evidence="5">
    <location>
        <begin position="116"/>
        <end position="136"/>
    </location>
</feature>
<evidence type="ECO:0000259" key="6">
    <source>
        <dbReference type="PROSITE" id="PS50030"/>
    </source>
</evidence>
<evidence type="ECO:0000256" key="3">
    <source>
        <dbReference type="ARBA" id="ARBA00022989"/>
    </source>
</evidence>
<feature type="transmembrane region" description="Helical" evidence="5">
    <location>
        <begin position="18"/>
        <end position="38"/>
    </location>
</feature>
<evidence type="ECO:0000313" key="8">
    <source>
        <dbReference type="EMBL" id="PAA63389.1"/>
    </source>
</evidence>
<evidence type="ECO:0000313" key="9">
    <source>
        <dbReference type="EMBL" id="PAA72453.1"/>
    </source>
</evidence>
<dbReference type="Pfam" id="PF00627">
    <property type="entry name" value="UBA"/>
    <property type="match status" value="1"/>
</dbReference>
<evidence type="ECO:0000256" key="2">
    <source>
        <dbReference type="ARBA" id="ARBA00022692"/>
    </source>
</evidence>
<comment type="subcellular location">
    <subcellularLocation>
        <location evidence="1">Membrane</location>
        <topology evidence="1">Multi-pass membrane protein</topology>
    </subcellularLocation>
</comment>
<dbReference type="InterPro" id="IPR035952">
    <property type="entry name" value="Rhomboid-like_sf"/>
</dbReference>
<feature type="transmembrane region" description="Helical" evidence="5">
    <location>
        <begin position="88"/>
        <end position="110"/>
    </location>
</feature>
<dbReference type="GO" id="GO:0004252">
    <property type="term" value="F:serine-type endopeptidase activity"/>
    <property type="evidence" value="ECO:0007669"/>
    <property type="project" value="TreeGrafter"/>
</dbReference>
<evidence type="ECO:0000256" key="4">
    <source>
        <dbReference type="ARBA" id="ARBA00023136"/>
    </source>
</evidence>
<sequence length="306" mass="33544">MFSPHSHSGFHQATVSKCLLATVVVSTILLSLPLHAYRNYFINASKASPAYTYVTSKLVFLDTKDLIPGALLLYYFRIFERRYGQRKFCAFLLFSLACGLALEALVFSLLQAWVGGLGSPCGPVALVFSLFVPFYVEVPRVEFAHILGVPVTGKSFVYLLGLQLGSSGWGAALLAACGLATGAAWQRWSGAIFRCLAPPKPVCRFAACWLDPLLRSSPPAGRHTGATLELQRQEQMEHWEQQMRSRWMTGGAASSAAGDNAMSPDPTEEHITRLTDMGFPRQSVVQALRLSNNNLPMAMNVLLQEV</sequence>
<keyword evidence="2 5" id="KW-0812">Transmembrane</keyword>
<dbReference type="EMBL" id="NIVC01001091">
    <property type="protein sequence ID" value="PAA72453.1"/>
    <property type="molecule type" value="Genomic_DNA"/>
</dbReference>
<feature type="domain" description="UBA" evidence="6">
    <location>
        <begin position="265"/>
        <end position="305"/>
    </location>
</feature>
<dbReference type="OrthoDB" id="272778at2759"/>
<keyword evidence="3 5" id="KW-1133">Transmembrane helix</keyword>
<dbReference type="Proteomes" id="UP000215902">
    <property type="component" value="Unassembled WGS sequence"/>
</dbReference>
<dbReference type="InterPro" id="IPR015940">
    <property type="entry name" value="UBA"/>
</dbReference>
<gene>
    <name evidence="9" type="ORF">BOX15_Mlig012619g1</name>
    <name evidence="8" type="ORF">BOX15_Mlig012619g2</name>
    <name evidence="7" type="ORF">BOX15_Mlig012619g3</name>
</gene>
<protein>
    <recommendedName>
        <fullName evidence="6">UBA domain-containing protein</fullName>
    </recommendedName>
</protein>
<proteinExistence type="predicted"/>
<keyword evidence="10" id="KW-1185">Reference proteome</keyword>
<dbReference type="PANTHER" id="PTHR43066">
    <property type="entry name" value="RHOMBOID-RELATED PROTEIN"/>
    <property type="match status" value="1"/>
</dbReference>